<protein>
    <submittedName>
        <fullName evidence="1">Uncharacterized protein</fullName>
    </submittedName>
</protein>
<evidence type="ECO:0000313" key="2">
    <source>
        <dbReference type="EMBL" id="SQC93678.1"/>
    </source>
</evidence>
<proteinExistence type="predicted"/>
<gene>
    <name evidence="1" type="ORF">CO704_11550</name>
    <name evidence="2" type="ORF">NCTC12120_06793</name>
</gene>
<evidence type="ECO:0000313" key="3">
    <source>
        <dbReference type="Proteomes" id="UP000217979"/>
    </source>
</evidence>
<reference evidence="1 3" key="1">
    <citation type="submission" date="2017-09" db="EMBL/GenBank/DDBJ databases">
        <title>FDA dAtabase for Regulatory Grade micrObial Sequences (FDA-ARGOS): Supporting development and validation of Infectious Disease Dx tests.</title>
        <authorList>
            <person name="Minogue T."/>
            <person name="Wolcott M."/>
            <person name="Wasieloski L."/>
            <person name="Aguilar W."/>
            <person name="Moore D."/>
            <person name="Tallon L."/>
            <person name="Sadzewicz L."/>
            <person name="Ott S."/>
            <person name="Zhao X."/>
            <person name="Nagaraj S."/>
            <person name="Vavikolanu K."/>
            <person name="Aluvathingal J."/>
            <person name="Nadendla S."/>
            <person name="Sichtig H."/>
        </authorList>
    </citation>
    <scope>NUCLEOTIDE SEQUENCE [LARGE SCALE GENOMIC DNA]</scope>
    <source>
        <strain evidence="1 3">FDAARGOS_392</strain>
    </source>
</reference>
<evidence type="ECO:0000313" key="4">
    <source>
        <dbReference type="Proteomes" id="UP000251197"/>
    </source>
</evidence>
<dbReference type="Proteomes" id="UP000251197">
    <property type="component" value="Unassembled WGS sequence"/>
</dbReference>
<dbReference type="EMBL" id="UAVU01000011">
    <property type="protein sequence ID" value="SQC93678.1"/>
    <property type="molecule type" value="Genomic_DNA"/>
</dbReference>
<sequence length="134" mass="15676">MKVDLSKYLELDFKKTHEIYTKEKNIDGICFGASLQWATDVLRLVAGDKTSAGLDIINRMRFMNVSHKNQSAYEHIFSKSPQQSKKIIADILNRQEDFLSHRYDYKMRYSVTDGDTIDILVQDFLNNEPEYNNM</sequence>
<dbReference type="RefSeq" id="WP_096754091.1">
    <property type="nucleotide sequence ID" value="NZ_CP023525.1"/>
</dbReference>
<organism evidence="1 3">
    <name type="scientific">Cedecea neteri</name>
    <dbReference type="NCBI Taxonomy" id="158822"/>
    <lineage>
        <taxon>Bacteria</taxon>
        <taxon>Pseudomonadati</taxon>
        <taxon>Pseudomonadota</taxon>
        <taxon>Gammaproteobacteria</taxon>
        <taxon>Enterobacterales</taxon>
        <taxon>Enterobacteriaceae</taxon>
        <taxon>Cedecea</taxon>
    </lineage>
</organism>
<evidence type="ECO:0000313" key="1">
    <source>
        <dbReference type="EMBL" id="ATF92681.1"/>
    </source>
</evidence>
<dbReference type="AlphaFoldDB" id="A0A291DY04"/>
<dbReference type="Proteomes" id="UP000217979">
    <property type="component" value="Chromosome"/>
</dbReference>
<reference evidence="2 4" key="2">
    <citation type="submission" date="2018-06" db="EMBL/GenBank/DDBJ databases">
        <authorList>
            <consortium name="Pathogen Informatics"/>
            <person name="Doyle S."/>
        </authorList>
    </citation>
    <scope>NUCLEOTIDE SEQUENCE [LARGE SCALE GENOMIC DNA]</scope>
    <source>
        <strain evidence="2 4">NCTC12120</strain>
    </source>
</reference>
<accession>A0A291DY04</accession>
<dbReference type="EMBL" id="CP023525">
    <property type="protein sequence ID" value="ATF92681.1"/>
    <property type="molecule type" value="Genomic_DNA"/>
</dbReference>
<name>A0A291DY04_9ENTR</name>